<proteinExistence type="predicted"/>
<protein>
    <submittedName>
        <fullName evidence="1">Uncharacterized protein</fullName>
    </submittedName>
</protein>
<name>A0A0D0E8D5_9AGAM</name>
<evidence type="ECO:0000313" key="2">
    <source>
        <dbReference type="Proteomes" id="UP000054538"/>
    </source>
</evidence>
<reference evidence="1 2" key="1">
    <citation type="submission" date="2014-04" db="EMBL/GenBank/DDBJ databases">
        <authorList>
            <consortium name="DOE Joint Genome Institute"/>
            <person name="Kuo A."/>
            <person name="Kohler A."/>
            <person name="Jargeat P."/>
            <person name="Nagy L.G."/>
            <person name="Floudas D."/>
            <person name="Copeland A."/>
            <person name="Barry K.W."/>
            <person name="Cichocki N."/>
            <person name="Veneault-Fourrey C."/>
            <person name="LaButti K."/>
            <person name="Lindquist E.A."/>
            <person name="Lipzen A."/>
            <person name="Lundell T."/>
            <person name="Morin E."/>
            <person name="Murat C."/>
            <person name="Sun H."/>
            <person name="Tunlid A."/>
            <person name="Henrissat B."/>
            <person name="Grigoriev I.V."/>
            <person name="Hibbett D.S."/>
            <person name="Martin F."/>
            <person name="Nordberg H.P."/>
            <person name="Cantor M.N."/>
            <person name="Hua S.X."/>
        </authorList>
    </citation>
    <scope>NUCLEOTIDE SEQUENCE [LARGE SCALE GENOMIC DNA]</scope>
    <source>
        <strain evidence="1 2">Ve08.2h10</strain>
    </source>
</reference>
<evidence type="ECO:0000313" key="1">
    <source>
        <dbReference type="EMBL" id="KIK94855.1"/>
    </source>
</evidence>
<reference evidence="2" key="2">
    <citation type="submission" date="2015-01" db="EMBL/GenBank/DDBJ databases">
        <title>Evolutionary Origins and Diversification of the Mycorrhizal Mutualists.</title>
        <authorList>
            <consortium name="DOE Joint Genome Institute"/>
            <consortium name="Mycorrhizal Genomics Consortium"/>
            <person name="Kohler A."/>
            <person name="Kuo A."/>
            <person name="Nagy L.G."/>
            <person name="Floudas D."/>
            <person name="Copeland A."/>
            <person name="Barry K.W."/>
            <person name="Cichocki N."/>
            <person name="Veneault-Fourrey C."/>
            <person name="LaButti K."/>
            <person name="Lindquist E.A."/>
            <person name="Lipzen A."/>
            <person name="Lundell T."/>
            <person name="Morin E."/>
            <person name="Murat C."/>
            <person name="Riley R."/>
            <person name="Ohm R."/>
            <person name="Sun H."/>
            <person name="Tunlid A."/>
            <person name="Henrissat B."/>
            <person name="Grigoriev I.V."/>
            <person name="Hibbett D.S."/>
            <person name="Martin F."/>
        </authorList>
    </citation>
    <scope>NUCLEOTIDE SEQUENCE [LARGE SCALE GENOMIC DNA]</scope>
    <source>
        <strain evidence="2">Ve08.2h10</strain>
    </source>
</reference>
<dbReference type="InParanoid" id="A0A0D0E8D5"/>
<organism evidence="1 2">
    <name type="scientific">Paxillus rubicundulus Ve08.2h10</name>
    <dbReference type="NCBI Taxonomy" id="930991"/>
    <lineage>
        <taxon>Eukaryota</taxon>
        <taxon>Fungi</taxon>
        <taxon>Dikarya</taxon>
        <taxon>Basidiomycota</taxon>
        <taxon>Agaricomycotina</taxon>
        <taxon>Agaricomycetes</taxon>
        <taxon>Agaricomycetidae</taxon>
        <taxon>Boletales</taxon>
        <taxon>Paxilineae</taxon>
        <taxon>Paxillaceae</taxon>
        <taxon>Paxillus</taxon>
    </lineage>
</organism>
<accession>A0A0D0E8D5</accession>
<gene>
    <name evidence="1" type="ORF">PAXRUDRAFT_827595</name>
</gene>
<keyword evidence="2" id="KW-1185">Reference proteome</keyword>
<sequence length="55" mass="5996">MKATGNSRYRKSAVQRIPCLWVALDGSDVPTVALVGHVEEDIGLQLFFDTPPQPA</sequence>
<dbReference type="AlphaFoldDB" id="A0A0D0E8D5"/>
<dbReference type="EMBL" id="KN825080">
    <property type="protein sequence ID" value="KIK94855.1"/>
    <property type="molecule type" value="Genomic_DNA"/>
</dbReference>
<dbReference type="HOGENOM" id="CLU_3033038_0_0_1"/>
<dbReference type="Proteomes" id="UP000054538">
    <property type="component" value="Unassembled WGS sequence"/>
</dbReference>